<reference evidence="1" key="1">
    <citation type="journal article" date="2020" name="Cell">
        <title>Large-Scale Comparative Analyses of Tick Genomes Elucidate Their Genetic Diversity and Vector Capacities.</title>
        <authorList>
            <consortium name="Tick Genome and Microbiome Consortium (TIGMIC)"/>
            <person name="Jia N."/>
            <person name="Wang J."/>
            <person name="Shi W."/>
            <person name="Du L."/>
            <person name="Sun Y."/>
            <person name="Zhan W."/>
            <person name="Jiang J.F."/>
            <person name="Wang Q."/>
            <person name="Zhang B."/>
            <person name="Ji P."/>
            <person name="Bell-Sakyi L."/>
            <person name="Cui X.M."/>
            <person name="Yuan T.T."/>
            <person name="Jiang B.G."/>
            <person name="Yang W.F."/>
            <person name="Lam T.T."/>
            <person name="Chang Q.C."/>
            <person name="Ding S.J."/>
            <person name="Wang X.J."/>
            <person name="Zhu J.G."/>
            <person name="Ruan X.D."/>
            <person name="Zhao L."/>
            <person name="Wei J.T."/>
            <person name="Ye R.Z."/>
            <person name="Que T.C."/>
            <person name="Du C.H."/>
            <person name="Zhou Y.H."/>
            <person name="Cheng J.X."/>
            <person name="Dai P.F."/>
            <person name="Guo W.B."/>
            <person name="Han X.H."/>
            <person name="Huang E.J."/>
            <person name="Li L.F."/>
            <person name="Wei W."/>
            <person name="Gao Y.C."/>
            <person name="Liu J.Z."/>
            <person name="Shao H.Z."/>
            <person name="Wang X."/>
            <person name="Wang C.C."/>
            <person name="Yang T.C."/>
            <person name="Huo Q.B."/>
            <person name="Li W."/>
            <person name="Chen H.Y."/>
            <person name="Chen S.E."/>
            <person name="Zhou L.G."/>
            <person name="Ni X.B."/>
            <person name="Tian J.H."/>
            <person name="Sheng Y."/>
            <person name="Liu T."/>
            <person name="Pan Y.S."/>
            <person name="Xia L.Y."/>
            <person name="Li J."/>
            <person name="Zhao F."/>
            <person name="Cao W.C."/>
        </authorList>
    </citation>
    <scope>NUCLEOTIDE SEQUENCE</scope>
    <source>
        <strain evidence="1">Rmic-2018</strain>
    </source>
</reference>
<accession>A0A9J6D470</accession>
<comment type="caution">
    <text evidence="1">The sequence shown here is derived from an EMBL/GenBank/DDBJ whole genome shotgun (WGS) entry which is preliminary data.</text>
</comment>
<dbReference type="AlphaFoldDB" id="A0A9J6D470"/>
<dbReference type="Proteomes" id="UP000821866">
    <property type="component" value="Chromosome 9"/>
</dbReference>
<sequence length="106" mass="11825">MPGETCTTYIEEVIKLCRTIDSGMSVEDKVGHILKGVAKDVYSFLIAKDTLTSVADVIRHCRNFGQLKMRRITPKFGRLPNVTTIASIDSNQALDLATTLRQIVRE</sequence>
<name>A0A9J6D470_RHIMP</name>
<protein>
    <submittedName>
        <fullName evidence="1">Uncharacterized protein</fullName>
    </submittedName>
</protein>
<organism evidence="1 2">
    <name type="scientific">Rhipicephalus microplus</name>
    <name type="common">Cattle tick</name>
    <name type="synonym">Boophilus microplus</name>
    <dbReference type="NCBI Taxonomy" id="6941"/>
    <lineage>
        <taxon>Eukaryota</taxon>
        <taxon>Metazoa</taxon>
        <taxon>Ecdysozoa</taxon>
        <taxon>Arthropoda</taxon>
        <taxon>Chelicerata</taxon>
        <taxon>Arachnida</taxon>
        <taxon>Acari</taxon>
        <taxon>Parasitiformes</taxon>
        <taxon>Ixodida</taxon>
        <taxon>Ixodoidea</taxon>
        <taxon>Ixodidae</taxon>
        <taxon>Rhipicephalinae</taxon>
        <taxon>Rhipicephalus</taxon>
        <taxon>Boophilus</taxon>
    </lineage>
</organism>
<reference evidence="1" key="2">
    <citation type="submission" date="2021-09" db="EMBL/GenBank/DDBJ databases">
        <authorList>
            <person name="Jia N."/>
            <person name="Wang J."/>
            <person name="Shi W."/>
            <person name="Du L."/>
            <person name="Sun Y."/>
            <person name="Zhan W."/>
            <person name="Jiang J."/>
            <person name="Wang Q."/>
            <person name="Zhang B."/>
            <person name="Ji P."/>
            <person name="Sakyi L.B."/>
            <person name="Cui X."/>
            <person name="Yuan T."/>
            <person name="Jiang B."/>
            <person name="Yang W."/>
            <person name="Lam T.T.-Y."/>
            <person name="Chang Q."/>
            <person name="Ding S."/>
            <person name="Wang X."/>
            <person name="Zhu J."/>
            <person name="Ruan X."/>
            <person name="Zhao L."/>
            <person name="Wei J."/>
            <person name="Que T."/>
            <person name="Du C."/>
            <person name="Cheng J."/>
            <person name="Dai P."/>
            <person name="Han X."/>
            <person name="Huang E."/>
            <person name="Gao Y."/>
            <person name="Liu J."/>
            <person name="Shao H."/>
            <person name="Ye R."/>
            <person name="Li L."/>
            <person name="Wei W."/>
            <person name="Wang X."/>
            <person name="Wang C."/>
            <person name="Huo Q."/>
            <person name="Li W."/>
            <person name="Guo W."/>
            <person name="Chen H."/>
            <person name="Chen S."/>
            <person name="Zhou L."/>
            <person name="Zhou L."/>
            <person name="Ni X."/>
            <person name="Tian J."/>
            <person name="Zhou Y."/>
            <person name="Sheng Y."/>
            <person name="Liu T."/>
            <person name="Pan Y."/>
            <person name="Xia L."/>
            <person name="Li J."/>
            <person name="Zhao F."/>
            <person name="Cao W."/>
        </authorList>
    </citation>
    <scope>NUCLEOTIDE SEQUENCE</scope>
    <source>
        <strain evidence="1">Rmic-2018</strain>
        <tissue evidence="1">Larvae</tissue>
    </source>
</reference>
<evidence type="ECO:0000313" key="2">
    <source>
        <dbReference type="Proteomes" id="UP000821866"/>
    </source>
</evidence>
<proteinExistence type="predicted"/>
<gene>
    <name evidence="1" type="ORF">HPB51_005865</name>
</gene>
<keyword evidence="2" id="KW-1185">Reference proteome</keyword>
<dbReference type="EMBL" id="JABSTU010000011">
    <property type="protein sequence ID" value="KAH8008818.1"/>
    <property type="molecule type" value="Genomic_DNA"/>
</dbReference>
<evidence type="ECO:0000313" key="1">
    <source>
        <dbReference type="EMBL" id="KAH8008818.1"/>
    </source>
</evidence>